<evidence type="ECO:0000256" key="2">
    <source>
        <dbReference type="ARBA" id="ARBA00022448"/>
    </source>
</evidence>
<keyword evidence="4" id="KW-0067">ATP-binding</keyword>
<evidence type="ECO:0000313" key="7">
    <source>
        <dbReference type="EMBL" id="EEF68657.1"/>
    </source>
</evidence>
<dbReference type="EMBL" id="ACCF01000068">
    <property type="protein sequence ID" value="EEF68657.1"/>
    <property type="molecule type" value="Genomic_DNA"/>
</dbReference>
<dbReference type="GO" id="GO:0016887">
    <property type="term" value="F:ATP hydrolysis activity"/>
    <property type="evidence" value="ECO:0007669"/>
    <property type="project" value="InterPro"/>
</dbReference>
<evidence type="ECO:0000256" key="1">
    <source>
        <dbReference type="ARBA" id="ARBA00005417"/>
    </source>
</evidence>
<feature type="domain" description="Daunorubicin resistance ATP-binding protein DrrA1/2-like C-terminal" evidence="6">
    <location>
        <begin position="77"/>
        <end position="160"/>
    </location>
</feature>
<dbReference type="SUPFAM" id="SSF52540">
    <property type="entry name" value="P-loop containing nucleoside triphosphate hydrolases"/>
    <property type="match status" value="1"/>
</dbReference>
<evidence type="ECO:0000256" key="3">
    <source>
        <dbReference type="ARBA" id="ARBA00022741"/>
    </source>
</evidence>
<comment type="caution">
    <text evidence="7">The sequence shown here is derived from an EMBL/GenBank/DDBJ whole genome shotgun (WGS) entry which is preliminary data.</text>
</comment>
<keyword evidence="2" id="KW-0813">Transport</keyword>
<dbReference type="RefSeq" id="WP_006058381.1">
    <property type="nucleotide sequence ID" value="NZ_GG657553.1"/>
</dbReference>
<dbReference type="STRING" id="545696.HOLDEFILI_01178"/>
<name>B9Y5U6_9FIRM</name>
<dbReference type="Pfam" id="PF13732">
    <property type="entry name" value="DrrA1-3_C"/>
    <property type="match status" value="1"/>
</dbReference>
<keyword evidence="3" id="KW-0547">Nucleotide-binding</keyword>
<gene>
    <name evidence="7" type="ORF">HOLDEFILI_01178</name>
</gene>
<dbReference type="InterPro" id="IPR025302">
    <property type="entry name" value="DrrA1/2-like_C"/>
</dbReference>
<dbReference type="Pfam" id="PF00005">
    <property type="entry name" value="ABC_tran"/>
    <property type="match status" value="1"/>
</dbReference>
<dbReference type="InterPro" id="IPR003439">
    <property type="entry name" value="ABC_transporter-like_ATP-bd"/>
</dbReference>
<dbReference type="Gene3D" id="3.40.50.300">
    <property type="entry name" value="P-loop containing nucleotide triphosphate hydrolases"/>
    <property type="match status" value="1"/>
</dbReference>
<dbReference type="PANTHER" id="PTHR43335">
    <property type="entry name" value="ABC TRANSPORTER, ATP-BINDING PROTEIN"/>
    <property type="match status" value="1"/>
</dbReference>
<accession>B9Y5U6</accession>
<feature type="domain" description="ABC transporter" evidence="5">
    <location>
        <begin position="1"/>
        <end position="25"/>
    </location>
</feature>
<evidence type="ECO:0000313" key="8">
    <source>
        <dbReference type="Proteomes" id="UP000005950"/>
    </source>
</evidence>
<protein>
    <submittedName>
        <fullName evidence="7">Uncharacterized protein</fullName>
    </submittedName>
</protein>
<dbReference type="InterPro" id="IPR027417">
    <property type="entry name" value="P-loop_NTPase"/>
</dbReference>
<dbReference type="eggNOG" id="COG1131">
    <property type="taxonomic scope" value="Bacteria"/>
</dbReference>
<reference evidence="7 8" key="1">
    <citation type="submission" date="2008-12" db="EMBL/GenBank/DDBJ databases">
        <authorList>
            <person name="Fulton L."/>
            <person name="Clifton S."/>
            <person name="Fulton B."/>
            <person name="Xu J."/>
            <person name="Minx P."/>
            <person name="Pepin K.H."/>
            <person name="Johnson M."/>
            <person name="Bhonagiri V."/>
            <person name="Nash W.E."/>
            <person name="Mardis E.R."/>
            <person name="Wilson R.K."/>
        </authorList>
    </citation>
    <scope>NUCLEOTIDE SEQUENCE [LARGE SCALE GENOMIC DNA]</scope>
    <source>
        <strain evidence="7 8">DSM 12042</strain>
    </source>
</reference>
<dbReference type="GO" id="GO:0005524">
    <property type="term" value="F:ATP binding"/>
    <property type="evidence" value="ECO:0007669"/>
    <property type="project" value="UniProtKB-KW"/>
</dbReference>
<evidence type="ECO:0000256" key="4">
    <source>
        <dbReference type="ARBA" id="ARBA00022840"/>
    </source>
</evidence>
<comment type="similarity">
    <text evidence="1">Belongs to the ABC transporter superfamily.</text>
</comment>
<sequence length="162" mass="18395">MKQRLGIAQALLNRPKLLICDEPTSALDPVGRKEILDILLAIREQTTVLFSTHILSDVERICTDVAFLNSGVVGVQGKLSDIKTRYRSEEYQLETGNDTGMLILQQTFPNMQQIGRNQLVFCEGDYTVFDILRFIADRHIALLKLERAEPTLESLFMEVVKK</sequence>
<dbReference type="PANTHER" id="PTHR43335:SF4">
    <property type="entry name" value="ABC TRANSPORTER, ATP-BINDING PROTEIN"/>
    <property type="match status" value="1"/>
</dbReference>
<proteinExistence type="inferred from homology"/>
<evidence type="ECO:0000259" key="5">
    <source>
        <dbReference type="Pfam" id="PF00005"/>
    </source>
</evidence>
<reference evidence="7 8" key="2">
    <citation type="submission" date="2009-02" db="EMBL/GenBank/DDBJ databases">
        <title>Draft genome sequence of Holdemania filiformis DSM 12042.</title>
        <authorList>
            <person name="Sudarsanam P."/>
            <person name="Ley R."/>
            <person name="Guruge J."/>
            <person name="Turnbaugh P.J."/>
            <person name="Mahowald M."/>
            <person name="Liep D."/>
            <person name="Gordon J."/>
        </authorList>
    </citation>
    <scope>NUCLEOTIDE SEQUENCE [LARGE SCALE GENOMIC DNA]</scope>
    <source>
        <strain evidence="7 8">DSM 12042</strain>
    </source>
</reference>
<evidence type="ECO:0000259" key="6">
    <source>
        <dbReference type="Pfam" id="PF13732"/>
    </source>
</evidence>
<dbReference type="AlphaFoldDB" id="B9Y5U6"/>
<dbReference type="Proteomes" id="UP000005950">
    <property type="component" value="Unassembled WGS sequence"/>
</dbReference>
<dbReference type="HOGENOM" id="CLU_000604_1_2_9"/>
<organism evidence="7 8">
    <name type="scientific">Holdemania filiformis DSM 12042</name>
    <dbReference type="NCBI Taxonomy" id="545696"/>
    <lineage>
        <taxon>Bacteria</taxon>
        <taxon>Bacillati</taxon>
        <taxon>Bacillota</taxon>
        <taxon>Erysipelotrichia</taxon>
        <taxon>Erysipelotrichales</taxon>
        <taxon>Erysipelotrichaceae</taxon>
        <taxon>Holdemania</taxon>
    </lineage>
</organism>